<proteinExistence type="predicted"/>
<name>A0A0C3QEL7_9AGAM</name>
<dbReference type="EMBL" id="KN822980">
    <property type="protein sequence ID" value="KIO29665.1"/>
    <property type="molecule type" value="Genomic_DNA"/>
</dbReference>
<sequence>MGLGEDDVLYNEILRAARHCISRSGLDWEATYSEQEPGRLAACFKELKRQHPYLERFQGDWPAKEMVIIALQNRRKALSAKAKAKVSTDGQTQAQFMAAAAEVDAGEVD</sequence>
<gene>
    <name evidence="1" type="ORF">M407DRAFT_242532</name>
</gene>
<protein>
    <submittedName>
        <fullName evidence="1">Uncharacterized protein</fullName>
    </submittedName>
</protein>
<evidence type="ECO:0000313" key="2">
    <source>
        <dbReference type="Proteomes" id="UP000054248"/>
    </source>
</evidence>
<dbReference type="Proteomes" id="UP000054248">
    <property type="component" value="Unassembled WGS sequence"/>
</dbReference>
<dbReference type="AlphaFoldDB" id="A0A0C3QEL7"/>
<dbReference type="STRING" id="1051891.A0A0C3QEL7"/>
<reference evidence="2" key="2">
    <citation type="submission" date="2015-01" db="EMBL/GenBank/DDBJ databases">
        <title>Evolutionary Origins and Diversification of the Mycorrhizal Mutualists.</title>
        <authorList>
            <consortium name="DOE Joint Genome Institute"/>
            <consortium name="Mycorrhizal Genomics Consortium"/>
            <person name="Kohler A."/>
            <person name="Kuo A."/>
            <person name="Nagy L.G."/>
            <person name="Floudas D."/>
            <person name="Copeland A."/>
            <person name="Barry K.W."/>
            <person name="Cichocki N."/>
            <person name="Veneault-Fourrey C."/>
            <person name="LaButti K."/>
            <person name="Lindquist E.A."/>
            <person name="Lipzen A."/>
            <person name="Lundell T."/>
            <person name="Morin E."/>
            <person name="Murat C."/>
            <person name="Riley R."/>
            <person name="Ohm R."/>
            <person name="Sun H."/>
            <person name="Tunlid A."/>
            <person name="Henrissat B."/>
            <person name="Grigoriev I.V."/>
            <person name="Hibbett D.S."/>
            <person name="Martin F."/>
        </authorList>
    </citation>
    <scope>NUCLEOTIDE SEQUENCE [LARGE SCALE GENOMIC DNA]</scope>
    <source>
        <strain evidence="2">MUT 4182</strain>
    </source>
</reference>
<dbReference type="HOGENOM" id="CLU_2185896_0_0_1"/>
<organism evidence="1 2">
    <name type="scientific">Tulasnella calospora MUT 4182</name>
    <dbReference type="NCBI Taxonomy" id="1051891"/>
    <lineage>
        <taxon>Eukaryota</taxon>
        <taxon>Fungi</taxon>
        <taxon>Dikarya</taxon>
        <taxon>Basidiomycota</taxon>
        <taxon>Agaricomycotina</taxon>
        <taxon>Agaricomycetes</taxon>
        <taxon>Cantharellales</taxon>
        <taxon>Tulasnellaceae</taxon>
        <taxon>Tulasnella</taxon>
    </lineage>
</organism>
<dbReference type="OrthoDB" id="3271097at2759"/>
<keyword evidence="2" id="KW-1185">Reference proteome</keyword>
<accession>A0A0C3QEL7</accession>
<evidence type="ECO:0000313" key="1">
    <source>
        <dbReference type="EMBL" id="KIO29665.1"/>
    </source>
</evidence>
<reference evidence="1 2" key="1">
    <citation type="submission" date="2014-04" db="EMBL/GenBank/DDBJ databases">
        <authorList>
            <consortium name="DOE Joint Genome Institute"/>
            <person name="Kuo A."/>
            <person name="Girlanda M."/>
            <person name="Perotto S."/>
            <person name="Kohler A."/>
            <person name="Nagy L.G."/>
            <person name="Floudas D."/>
            <person name="Copeland A."/>
            <person name="Barry K.W."/>
            <person name="Cichocki N."/>
            <person name="Veneault-Fourrey C."/>
            <person name="LaButti K."/>
            <person name="Lindquist E.A."/>
            <person name="Lipzen A."/>
            <person name="Lundell T."/>
            <person name="Morin E."/>
            <person name="Murat C."/>
            <person name="Sun H."/>
            <person name="Tunlid A."/>
            <person name="Henrissat B."/>
            <person name="Grigoriev I.V."/>
            <person name="Hibbett D.S."/>
            <person name="Martin F."/>
            <person name="Nordberg H.P."/>
            <person name="Cantor M.N."/>
            <person name="Hua S.X."/>
        </authorList>
    </citation>
    <scope>NUCLEOTIDE SEQUENCE [LARGE SCALE GENOMIC DNA]</scope>
    <source>
        <strain evidence="1 2">MUT 4182</strain>
    </source>
</reference>